<dbReference type="EMBL" id="JACCCY010000003">
    <property type="protein sequence ID" value="NYI50283.1"/>
    <property type="molecule type" value="Genomic_DNA"/>
</dbReference>
<comment type="caution">
    <text evidence="1">The sequence shown here is derived from an EMBL/GenBank/DDBJ whole genome shotgun (WGS) entry which is preliminary data.</text>
</comment>
<gene>
    <name evidence="1" type="ORF">F5613_002413</name>
</gene>
<evidence type="ECO:0000313" key="1">
    <source>
        <dbReference type="EMBL" id="NYI50283.1"/>
    </source>
</evidence>
<evidence type="ECO:0000313" key="2">
    <source>
        <dbReference type="Proteomes" id="UP000574332"/>
    </source>
</evidence>
<accession>A0A8E2A3R6</accession>
<reference evidence="1 2" key="1">
    <citation type="submission" date="2020-07" db="EMBL/GenBank/DDBJ databases">
        <title>Genomic Encyclopedia of Type Strains, Phase IV (KMG-IV): sequencing the most valuable type-strain genomes for metagenomic binning, comparative biology and taxonomic classification.</title>
        <authorList>
            <person name="Goeker M."/>
        </authorList>
    </citation>
    <scope>NUCLEOTIDE SEQUENCE [LARGE SCALE GENOMIC DNA]</scope>
    <source>
        <strain evidence="1 2">DSM 23697</strain>
    </source>
</reference>
<dbReference type="RefSeq" id="WP_179399871.1">
    <property type="nucleotide sequence ID" value="NZ_JACCCY010000003.1"/>
</dbReference>
<sequence>MKRKKRIKILKGLHIGKRLIKWSKKREYYIISINLDKKENEEMSEFIEKIELVPLHTDTNSIISTYKKIDYCDELDMFIILDKELVVSLFSGDGQFIANSKNVIGEGPNEYRTAVDVIYNPFSRAIEILNPYGTIYRYNTSFQFIEKISLEQNSKIFSRFVSISNNEYILTPVMSGYKDATIVFCNYNKKKIIKSISYEEDCISSITMNYNPFFTSNNNLIFSPLCLNYSFYQVDRVNQDISPIIKLDFGDNTIQKESLIEKFGNSSQENENREDIERNLKTLNDINSFLLKSSASIPIIKFFNEQYIYTYSIQNNNRISYIYNRKNKQSYMQTNNSQTKLIFCLGINNNCLYSAIQPYELEEYVDKNLIHADYQSIVSKINDEDNPIIVKYYLK</sequence>
<evidence type="ECO:0008006" key="3">
    <source>
        <dbReference type="Google" id="ProtNLM"/>
    </source>
</evidence>
<proteinExistence type="predicted"/>
<dbReference type="AlphaFoldDB" id="A0A8E2A3R6"/>
<organism evidence="1 2">
    <name type="scientific">Macellibacteroides fermentans</name>
    <dbReference type="NCBI Taxonomy" id="879969"/>
    <lineage>
        <taxon>Bacteria</taxon>
        <taxon>Pseudomonadati</taxon>
        <taxon>Bacteroidota</taxon>
        <taxon>Bacteroidia</taxon>
        <taxon>Bacteroidales</taxon>
        <taxon>Porphyromonadaceae</taxon>
        <taxon>Macellibacteroides</taxon>
    </lineage>
</organism>
<name>A0A8E2A3R6_9PORP</name>
<dbReference type="Proteomes" id="UP000574332">
    <property type="component" value="Unassembled WGS sequence"/>
</dbReference>
<dbReference type="SUPFAM" id="SSF82171">
    <property type="entry name" value="DPP6 N-terminal domain-like"/>
    <property type="match status" value="1"/>
</dbReference>
<keyword evidence="2" id="KW-1185">Reference proteome</keyword>
<protein>
    <recommendedName>
        <fullName evidence="3">6-bladed beta-propeller</fullName>
    </recommendedName>
</protein>